<dbReference type="InterPro" id="IPR011545">
    <property type="entry name" value="DEAD/DEAH_box_helicase_dom"/>
</dbReference>
<evidence type="ECO:0000313" key="15">
    <source>
        <dbReference type="Proteomes" id="UP001150538"/>
    </source>
</evidence>
<dbReference type="FunFam" id="3.40.50.300:FF:000008">
    <property type="entry name" value="ATP-dependent RNA helicase RhlB"/>
    <property type="match status" value="1"/>
</dbReference>
<evidence type="ECO:0000256" key="9">
    <source>
        <dbReference type="RuleBase" id="RU000492"/>
    </source>
</evidence>
<dbReference type="CDD" id="cd17966">
    <property type="entry name" value="DEADc_DDX5_DDX17"/>
    <property type="match status" value="1"/>
</dbReference>
<keyword evidence="4 9" id="KW-0378">Hydrolase</keyword>
<dbReference type="FunFam" id="3.40.50.300:FF:000079">
    <property type="entry name" value="probable ATP-dependent RNA helicase DDX17"/>
    <property type="match status" value="1"/>
</dbReference>
<keyword evidence="5 9" id="KW-0347">Helicase</keyword>
<dbReference type="Gene3D" id="3.40.50.300">
    <property type="entry name" value="P-loop containing nucleotide triphosphate hydrolases"/>
    <property type="match status" value="2"/>
</dbReference>
<organism evidence="14 15">
    <name type="scientific">Mycoemilia scoparia</name>
    <dbReference type="NCBI Taxonomy" id="417184"/>
    <lineage>
        <taxon>Eukaryota</taxon>
        <taxon>Fungi</taxon>
        <taxon>Fungi incertae sedis</taxon>
        <taxon>Zoopagomycota</taxon>
        <taxon>Kickxellomycotina</taxon>
        <taxon>Kickxellomycetes</taxon>
        <taxon>Kickxellales</taxon>
        <taxon>Kickxellaceae</taxon>
        <taxon>Mycoemilia</taxon>
    </lineage>
</organism>
<dbReference type="GO" id="GO:0003724">
    <property type="term" value="F:RNA helicase activity"/>
    <property type="evidence" value="ECO:0007669"/>
    <property type="project" value="UniProtKB-EC"/>
</dbReference>
<feature type="compositionally biased region" description="Gly residues" evidence="10">
    <location>
        <begin position="666"/>
        <end position="689"/>
    </location>
</feature>
<keyword evidence="15" id="KW-1185">Reference proteome</keyword>
<feature type="region of interest" description="Disordered" evidence="10">
    <location>
        <begin position="666"/>
        <end position="695"/>
    </location>
</feature>
<keyword evidence="6 9" id="KW-0067">ATP-binding</keyword>
<dbReference type="InterPro" id="IPR000629">
    <property type="entry name" value="RNA-helicase_DEAD-box_CS"/>
</dbReference>
<comment type="caution">
    <text evidence="14">The sequence shown here is derived from an EMBL/GenBank/DDBJ whole genome shotgun (WGS) entry which is preliminary data.</text>
</comment>
<dbReference type="SMART" id="SM00487">
    <property type="entry name" value="DEXDc"/>
    <property type="match status" value="1"/>
</dbReference>
<dbReference type="PROSITE" id="PS51195">
    <property type="entry name" value="Q_MOTIF"/>
    <property type="match status" value="1"/>
</dbReference>
<comment type="similarity">
    <text evidence="9">Belongs to the DEAD box helicase family.</text>
</comment>
<evidence type="ECO:0000256" key="5">
    <source>
        <dbReference type="ARBA" id="ARBA00022806"/>
    </source>
</evidence>
<keyword evidence="7" id="KW-0539">Nucleus</keyword>
<dbReference type="InterPro" id="IPR014001">
    <property type="entry name" value="Helicase_ATP-bd"/>
</dbReference>
<reference evidence="14" key="1">
    <citation type="submission" date="2022-07" db="EMBL/GenBank/DDBJ databases">
        <title>Phylogenomic reconstructions and comparative analyses of Kickxellomycotina fungi.</title>
        <authorList>
            <person name="Reynolds N.K."/>
            <person name="Stajich J.E."/>
            <person name="Barry K."/>
            <person name="Grigoriev I.V."/>
            <person name="Crous P."/>
            <person name="Smith M.E."/>
        </authorList>
    </citation>
    <scope>NUCLEOTIDE SEQUENCE</scope>
    <source>
        <strain evidence="14">NBRC 100468</strain>
    </source>
</reference>
<dbReference type="GO" id="GO:0005524">
    <property type="term" value="F:ATP binding"/>
    <property type="evidence" value="ECO:0007669"/>
    <property type="project" value="UniProtKB-KW"/>
</dbReference>
<feature type="domain" description="DEAD-box RNA helicase Q" evidence="13">
    <location>
        <begin position="237"/>
        <end position="265"/>
    </location>
</feature>
<evidence type="ECO:0000256" key="2">
    <source>
        <dbReference type="ARBA" id="ARBA00012552"/>
    </source>
</evidence>
<dbReference type="InterPro" id="IPR014014">
    <property type="entry name" value="RNA_helicase_DEAD_Q_motif"/>
</dbReference>
<dbReference type="GO" id="GO:0003676">
    <property type="term" value="F:nucleic acid binding"/>
    <property type="evidence" value="ECO:0007669"/>
    <property type="project" value="InterPro"/>
</dbReference>
<dbReference type="PROSITE" id="PS51194">
    <property type="entry name" value="HELICASE_CTER"/>
    <property type="match status" value="1"/>
</dbReference>
<dbReference type="AlphaFoldDB" id="A0A9W7ZYK2"/>
<dbReference type="CDD" id="cd18787">
    <property type="entry name" value="SF2_C_DEAD"/>
    <property type="match status" value="1"/>
</dbReference>
<dbReference type="Pfam" id="PF00271">
    <property type="entry name" value="Helicase_C"/>
    <property type="match status" value="1"/>
</dbReference>
<gene>
    <name evidence="14" type="primary">DBP2_1</name>
    <name evidence="14" type="ORF">H4219_002062</name>
</gene>
<feature type="domain" description="Helicase C-terminal" evidence="12">
    <location>
        <begin position="471"/>
        <end position="618"/>
    </location>
</feature>
<evidence type="ECO:0000256" key="10">
    <source>
        <dbReference type="SAM" id="MobiDB-lite"/>
    </source>
</evidence>
<dbReference type="SMART" id="SM00490">
    <property type="entry name" value="HELICc"/>
    <property type="match status" value="1"/>
</dbReference>
<evidence type="ECO:0000313" key="14">
    <source>
        <dbReference type="EMBL" id="KAJ1919300.1"/>
    </source>
</evidence>
<dbReference type="GO" id="GO:0005634">
    <property type="term" value="C:nucleus"/>
    <property type="evidence" value="ECO:0007669"/>
    <property type="project" value="UniProtKB-SubCell"/>
</dbReference>
<evidence type="ECO:0000256" key="1">
    <source>
        <dbReference type="ARBA" id="ARBA00004123"/>
    </source>
</evidence>
<feature type="compositionally biased region" description="Gly residues" evidence="10">
    <location>
        <begin position="86"/>
        <end position="105"/>
    </location>
</feature>
<evidence type="ECO:0000259" key="13">
    <source>
        <dbReference type="PROSITE" id="PS51195"/>
    </source>
</evidence>
<comment type="subcellular location">
    <subcellularLocation>
        <location evidence="1">Nucleus</location>
    </subcellularLocation>
</comment>
<feature type="domain" description="Helicase ATP-binding" evidence="11">
    <location>
        <begin position="268"/>
        <end position="443"/>
    </location>
</feature>
<evidence type="ECO:0000259" key="12">
    <source>
        <dbReference type="PROSITE" id="PS51194"/>
    </source>
</evidence>
<evidence type="ECO:0000259" key="11">
    <source>
        <dbReference type="PROSITE" id="PS51192"/>
    </source>
</evidence>
<feature type="short sequence motif" description="Q motif" evidence="8">
    <location>
        <begin position="237"/>
        <end position="265"/>
    </location>
</feature>
<proteinExistence type="inferred from homology"/>
<feature type="region of interest" description="Disordered" evidence="10">
    <location>
        <begin position="1"/>
        <end position="130"/>
    </location>
</feature>
<keyword evidence="3 9" id="KW-0547">Nucleotide-binding</keyword>
<accession>A0A9W7ZYK2</accession>
<evidence type="ECO:0000256" key="4">
    <source>
        <dbReference type="ARBA" id="ARBA00022801"/>
    </source>
</evidence>
<dbReference type="EC" id="3.6.4.13" evidence="2"/>
<name>A0A9W7ZYK2_9FUNG</name>
<dbReference type="PROSITE" id="PS51192">
    <property type="entry name" value="HELICASE_ATP_BIND_1"/>
    <property type="match status" value="1"/>
</dbReference>
<evidence type="ECO:0000256" key="6">
    <source>
        <dbReference type="ARBA" id="ARBA00022840"/>
    </source>
</evidence>
<dbReference type="GO" id="GO:0016787">
    <property type="term" value="F:hydrolase activity"/>
    <property type="evidence" value="ECO:0007669"/>
    <property type="project" value="UniProtKB-KW"/>
</dbReference>
<dbReference type="PROSITE" id="PS00039">
    <property type="entry name" value="DEAD_ATP_HELICASE"/>
    <property type="match status" value="1"/>
</dbReference>
<dbReference type="SUPFAM" id="SSF52540">
    <property type="entry name" value="P-loop containing nucleoside triphosphate hydrolases"/>
    <property type="match status" value="1"/>
</dbReference>
<dbReference type="EMBL" id="JANBPU010000029">
    <property type="protein sequence ID" value="KAJ1919300.1"/>
    <property type="molecule type" value="Genomic_DNA"/>
</dbReference>
<dbReference type="Proteomes" id="UP001150538">
    <property type="component" value="Unassembled WGS sequence"/>
</dbReference>
<evidence type="ECO:0000256" key="3">
    <source>
        <dbReference type="ARBA" id="ARBA00022741"/>
    </source>
</evidence>
<sequence>MSPSTLDNGWGDAPVASTKPRGGASDPFDDVPVSNGNGAPAPPPADNGWGAAPSSKGSANGGGYASRDSGYTSSSRFDSRSDGGRGRGGYSSGRGHGDYHGGSGRDNGSSRDYRSGGYGSSRGGGRDTYDRDYSARGYSAYGSHGHGSYDYYSRSPYSGGGSSGGYGGGNSYGSYGGGPGQDLKSVDNWDLNTLPKFEKNFYVEHPSVASRPQSDVDEYRRMHEIKVTGPNIPKPIHTFDETSFPNYVMDEIRSLGFEKPTPIQAQGWPMALSGRDMVGIAATGSGKTLAYSLPAIVHINAQPLMKPGDGPIVLILAPTRELAVQIQKECTKYGASSRIRNSCIYGGVPRGPQIRDLRQGIEICIATPGRLIDMLQTGMTNLRRVTYLVLDEADRMLDMGFEPQIRKIVSQIRPDRQTLMWSATWPREVQQLARDFLKDYIQVNIGSDDLSASHQIKQIVEVISDYDKHTRLVSHLEKIMSLKENKTIIFTLTKRTADDITRKLRQDGWPSLAIHGDKSQSERDWVLAEFRSGKSPVMVATDVASRGLDIKDVKFVINYDFPNNVEDYVHRIGRTGRAGNTGTSITFFTQNDGRHSSALVKILREAKQEIPHSLEDLIMNRRGGGAGGISRGGFRGGRGGGFGGRGGGGGYGGGGYGGRGGSNGFGGGRGGSSSNGYGGRGGFGGGGYGDSRPSW</sequence>
<protein>
    <recommendedName>
        <fullName evidence="2">RNA helicase</fullName>
        <ecNumber evidence="2">3.6.4.13</ecNumber>
    </recommendedName>
</protein>
<dbReference type="PANTHER" id="PTHR47958">
    <property type="entry name" value="ATP-DEPENDENT RNA HELICASE DBP3"/>
    <property type="match status" value="1"/>
</dbReference>
<dbReference type="OrthoDB" id="196131at2759"/>
<dbReference type="InterPro" id="IPR027417">
    <property type="entry name" value="P-loop_NTPase"/>
</dbReference>
<evidence type="ECO:0000256" key="8">
    <source>
        <dbReference type="PROSITE-ProRule" id="PRU00552"/>
    </source>
</evidence>
<dbReference type="Pfam" id="PF00270">
    <property type="entry name" value="DEAD"/>
    <property type="match status" value="1"/>
</dbReference>
<evidence type="ECO:0000256" key="7">
    <source>
        <dbReference type="ARBA" id="ARBA00023242"/>
    </source>
</evidence>
<dbReference type="InterPro" id="IPR001650">
    <property type="entry name" value="Helicase_C-like"/>
</dbReference>